<dbReference type="STRING" id="6198.A0A074ZHI9"/>
<feature type="compositionally biased region" description="Polar residues" evidence="4">
    <location>
        <begin position="1057"/>
        <end position="1093"/>
    </location>
</feature>
<dbReference type="Pfam" id="PF11935">
    <property type="entry name" value="SYMPK_PTA1_N"/>
    <property type="match status" value="1"/>
</dbReference>
<feature type="compositionally biased region" description="Basic and acidic residues" evidence="4">
    <location>
        <begin position="1797"/>
        <end position="1806"/>
    </location>
</feature>
<feature type="region of interest" description="Disordered" evidence="4">
    <location>
        <begin position="1710"/>
        <end position="1895"/>
    </location>
</feature>
<dbReference type="PANTHER" id="PTHR15245:SF20">
    <property type="entry name" value="SYMPLEKIN"/>
    <property type="match status" value="1"/>
</dbReference>
<feature type="compositionally biased region" description="Polar residues" evidence="4">
    <location>
        <begin position="1710"/>
        <end position="1720"/>
    </location>
</feature>
<feature type="compositionally biased region" description="Polar residues" evidence="4">
    <location>
        <begin position="1750"/>
        <end position="1764"/>
    </location>
</feature>
<feature type="domain" description="Symplekin/Pta1 N-terminal" evidence="5">
    <location>
        <begin position="148"/>
        <end position="421"/>
    </location>
</feature>
<dbReference type="GO" id="GO:0006397">
    <property type="term" value="P:mRNA processing"/>
    <property type="evidence" value="ECO:0007669"/>
    <property type="project" value="UniProtKB-KW"/>
</dbReference>
<dbReference type="Pfam" id="PF12295">
    <property type="entry name" value="Symplekin_C"/>
    <property type="match status" value="1"/>
</dbReference>
<feature type="compositionally biased region" description="Basic and acidic residues" evidence="4">
    <location>
        <begin position="1096"/>
        <end position="1105"/>
    </location>
</feature>
<keyword evidence="3" id="KW-0539">Nucleus</keyword>
<dbReference type="PANTHER" id="PTHR15245">
    <property type="entry name" value="SYMPLEKIN-RELATED"/>
    <property type="match status" value="1"/>
</dbReference>
<dbReference type="OrthoDB" id="331600at2759"/>
<feature type="region of interest" description="Disordered" evidence="4">
    <location>
        <begin position="1638"/>
        <end position="1687"/>
    </location>
</feature>
<dbReference type="CTD" id="20323434"/>
<sequence length="1895" mass="205196">MSQPTQLLVLDTFFNGSTRCTTENALSSCLVTDLLTPTHTSYGSETTIIVALLNEASLTDDVDQKVVKLLRVKELTIHQESSLLDNFFEEVAAFQHDTSLGVRKVVISFIQDACLADPTLVKKAVGNLFYLFSSAIQQDPPGYSLLRSLTLSMVPIYRVALTRAVKVGIIESGVTIGGSTGIPADSAADVALETFRSVAGLKDEIIRLLLPTSVPGQSAFGFLSPITLNDSARTGVLRLVEAVIILHSRRLPNSDIPRENEGDISLDQIPDMTNAQLQSVLEASTAASSATLLPGVCLVRPRRLGEEAERLFSGLLDLPMRGKTGNKPISPPVMEDVMDCLVRIAKQRPQFMDRVVQSFETVHVTLPPHFSVVQVGTVRKKLKTCLLQLLRHPASVSDYQGRITILLTDLGATQAEVVAALQRPSDFRHLLPPGASESEATDHGDVDMRQMSAIRPDLAGRPPPITQLTSPINSSRISAAHPSAVSTHPDGVTLKIQPPSSLHTTSIDPRSAGQANFSMADAEAALRFDDDDDDDEDDIQIIRSRRPRAKRQSTATSVVVSTSASAVSATGDAGKMSVAGGKLGQLQAELPSVDFVTNRLVPRLTTANVADLVLLSMVTLPDQMPAAFQSTYTPIAAAGTSAQIRHLARLLAVQLVVWAGEASHPDPTENLSQLESLLRPSQEELEQMAGPGIKRPSKLDASDAAGLKDGVRVKKRRVTTVGDKPGADNDAEDEDAMIRANAARRMHGAAPMNISTVINYGQQPIPVSSASNLDNALLGGLTSAPISGLPPMFPPNVPPPGLGGSNVILPTFDPSQPPPPLSAVPPHSVPSASAAFGPMVATAPTIPVPVSIPEIVPPASTIPARPFSLDAVTTPLPRALQRQLARDAFQRILDGFEDSTARRIPVGTDNQLLLTSIGGTEPGSTTQQLCRMKLLTRLTTRRFGGNEFYSILIDYAIKNLRHGFELLSKLLMQEYCRFRGFQLSEFGNFLIARRRQLARLRGRSRKPSTSTGGGLDDSADDELKRGTEVSEREPELSNPLSEEELERDFSRDAAGSTDDQVTEDSGQFLDSPTASPRGLSGSSEGVDNKQSALKTIKPEPRDSKARLVSSPDDLGCLSFYDCLLIDVLQRLSHPDVRQSYFGRLLIEAPLLTAGALSVLKRYCWSASQAGYGFQVLRTLIELRPVGQREDLLYMLLNFCAVDDTEVRKAALSATRELVALNTGWQDHIEAFAINSLKKLLQPRPTADIFPFSTQPVIPPSWNDEACQACAHLFLGLMPQIPALMHDLAEVYVGASPEVKRCTLRMIDTPIREIGLYSADLHDLVDQCPVGAETLITRMLHLLTDSPSAMAAAQATATAAAAAAAVASSAASSTQGTTPISSAPQVSAITGNSPPVIIPPKSLVDRDVILALPRLVQLSEKVVKEVLARLLHASVSTQYAQPVPGVRNVEDSIPSPNTEAPLGPLKPEEILVAIHLLEFAKDPSAPATDAKSSKPYISLQAILHACRVCFAERRLFTQERLSAAIGQLLEQPTLPTLFMRTVMQALALHPRLAGYVINVLVRLIRKQVWKSEKLWDGFIRCCVKTRPQSYQVLLQLPPERLEDVFRREPAMRTQVRRYVENFSSAQRIHISKSIVEVLERVPTPPPQPTKGAATAEMGSKAEEALEISASPPPSPLSSGPGTPTRDEIPHQDISAAALAVAVVMLGNNATSTQSGAVQPQPYSLMPRQAHPPSPSTFSPSGEASEHHSRSPFGNESYLASRTSTMDQERERVTEPSADDDLEPPTLPPTRIFSTLSKLPDRSVHSDNSDDGTARLLELVDQTPLDWSTEDADDFILRDPKPPDDSRQPKRPVDLEKLEADRRRLEEEASKFRKLRAERKQAQSSHDSPVPESNADQ</sequence>
<dbReference type="EMBL" id="KL596884">
    <property type="protein sequence ID" value="KER22700.1"/>
    <property type="molecule type" value="Genomic_DNA"/>
</dbReference>
<keyword evidence="2" id="KW-0507">mRNA processing</keyword>
<evidence type="ECO:0000259" key="6">
    <source>
        <dbReference type="Pfam" id="PF12295"/>
    </source>
</evidence>
<evidence type="ECO:0008006" key="9">
    <source>
        <dbReference type="Google" id="ProtNLM"/>
    </source>
</evidence>
<feature type="compositionally biased region" description="Basic and acidic residues" evidence="4">
    <location>
        <begin position="1833"/>
        <end position="1869"/>
    </location>
</feature>
<dbReference type="GeneID" id="20323434"/>
<keyword evidence="8" id="KW-1185">Reference proteome</keyword>
<dbReference type="InterPro" id="IPR022075">
    <property type="entry name" value="Symplekin_C"/>
</dbReference>
<dbReference type="GO" id="GO:0005847">
    <property type="term" value="C:mRNA cleavage and polyadenylation specificity factor complex"/>
    <property type="evidence" value="ECO:0007669"/>
    <property type="project" value="TreeGrafter"/>
</dbReference>
<organism evidence="7 8">
    <name type="scientific">Opisthorchis viverrini</name>
    <name type="common">Southeast Asian liver fluke</name>
    <dbReference type="NCBI Taxonomy" id="6198"/>
    <lineage>
        <taxon>Eukaryota</taxon>
        <taxon>Metazoa</taxon>
        <taxon>Spiralia</taxon>
        <taxon>Lophotrochozoa</taxon>
        <taxon>Platyhelminthes</taxon>
        <taxon>Trematoda</taxon>
        <taxon>Digenea</taxon>
        <taxon>Opisthorchiida</taxon>
        <taxon>Opisthorchiata</taxon>
        <taxon>Opisthorchiidae</taxon>
        <taxon>Opisthorchis</taxon>
    </lineage>
</organism>
<evidence type="ECO:0000256" key="3">
    <source>
        <dbReference type="ARBA" id="ARBA00023242"/>
    </source>
</evidence>
<feature type="compositionally biased region" description="Basic and acidic residues" evidence="4">
    <location>
        <begin position="1021"/>
        <end position="1035"/>
    </location>
</feature>
<gene>
    <name evidence="7" type="ORF">T265_09261</name>
</gene>
<evidence type="ECO:0000313" key="8">
    <source>
        <dbReference type="Proteomes" id="UP000054324"/>
    </source>
</evidence>
<evidence type="ECO:0000259" key="5">
    <source>
        <dbReference type="Pfam" id="PF11935"/>
    </source>
</evidence>
<evidence type="ECO:0000256" key="2">
    <source>
        <dbReference type="ARBA" id="ARBA00022664"/>
    </source>
</evidence>
<proteinExistence type="predicted"/>
<dbReference type="InterPro" id="IPR032460">
    <property type="entry name" value="Symplekin/Pta1_N"/>
</dbReference>
<reference evidence="7 8" key="1">
    <citation type="submission" date="2013-11" db="EMBL/GenBank/DDBJ databases">
        <title>Opisthorchis viverrini - life in the bile duct.</title>
        <authorList>
            <person name="Young N.D."/>
            <person name="Nagarajan N."/>
            <person name="Lin S.J."/>
            <person name="Korhonen P.K."/>
            <person name="Jex A.R."/>
            <person name="Hall R.S."/>
            <person name="Safavi-Hemami H."/>
            <person name="Kaewkong W."/>
            <person name="Bertrand D."/>
            <person name="Gao S."/>
            <person name="Seet Q."/>
            <person name="Wongkham S."/>
            <person name="Teh B.T."/>
            <person name="Wongkham C."/>
            <person name="Intapan P.M."/>
            <person name="Maleewong W."/>
            <person name="Yang X."/>
            <person name="Hu M."/>
            <person name="Wang Z."/>
            <person name="Hofmann A."/>
            <person name="Sternberg P.W."/>
            <person name="Tan P."/>
            <person name="Wang J."/>
            <person name="Gasser R.B."/>
        </authorList>
    </citation>
    <scope>NUCLEOTIDE SEQUENCE [LARGE SCALE GENOMIC DNA]</scope>
</reference>
<dbReference type="InterPro" id="IPR021850">
    <property type="entry name" value="Symplekin/Pta1"/>
</dbReference>
<evidence type="ECO:0000256" key="1">
    <source>
        <dbReference type="ARBA" id="ARBA00004123"/>
    </source>
</evidence>
<comment type="subcellular location">
    <subcellularLocation>
        <location evidence="1">Nucleus</location>
    </subcellularLocation>
</comment>
<dbReference type="Proteomes" id="UP000054324">
    <property type="component" value="Unassembled WGS sequence"/>
</dbReference>
<evidence type="ECO:0000256" key="4">
    <source>
        <dbReference type="SAM" id="MobiDB-lite"/>
    </source>
</evidence>
<dbReference type="Gene3D" id="1.25.10.10">
    <property type="entry name" value="Leucine-rich Repeat Variant"/>
    <property type="match status" value="1"/>
</dbReference>
<feature type="region of interest" description="Disordered" evidence="4">
    <location>
        <begin position="1001"/>
        <end position="1107"/>
    </location>
</feature>
<evidence type="ECO:0000313" key="7">
    <source>
        <dbReference type="EMBL" id="KER22700.1"/>
    </source>
</evidence>
<accession>A0A074ZHI9</accession>
<dbReference type="KEGG" id="ovi:T265_09261"/>
<dbReference type="RefSeq" id="XP_009173550.1">
    <property type="nucleotide sequence ID" value="XM_009175286.1"/>
</dbReference>
<dbReference type="InterPro" id="IPR011989">
    <property type="entry name" value="ARM-like"/>
</dbReference>
<protein>
    <recommendedName>
        <fullName evidence="9">Symplekin</fullName>
    </recommendedName>
</protein>
<feature type="domain" description="Symplekin C-terminal" evidence="6">
    <location>
        <begin position="1401"/>
        <end position="1605"/>
    </location>
</feature>
<name>A0A074ZHI9_OPIVI</name>